<dbReference type="EMBL" id="MU004186">
    <property type="protein sequence ID" value="KAF2497964.1"/>
    <property type="molecule type" value="Genomic_DNA"/>
</dbReference>
<dbReference type="Proteomes" id="UP000799750">
    <property type="component" value="Unassembled WGS sequence"/>
</dbReference>
<organism evidence="1 2">
    <name type="scientific">Lophium mytilinum</name>
    <dbReference type="NCBI Taxonomy" id="390894"/>
    <lineage>
        <taxon>Eukaryota</taxon>
        <taxon>Fungi</taxon>
        <taxon>Dikarya</taxon>
        <taxon>Ascomycota</taxon>
        <taxon>Pezizomycotina</taxon>
        <taxon>Dothideomycetes</taxon>
        <taxon>Pleosporomycetidae</taxon>
        <taxon>Mytilinidiales</taxon>
        <taxon>Mytilinidiaceae</taxon>
        <taxon>Lophium</taxon>
    </lineage>
</organism>
<evidence type="ECO:0000313" key="2">
    <source>
        <dbReference type="Proteomes" id="UP000799750"/>
    </source>
</evidence>
<dbReference type="AlphaFoldDB" id="A0A6A6R156"/>
<reference evidence="1" key="1">
    <citation type="journal article" date="2020" name="Stud. Mycol.">
        <title>101 Dothideomycetes genomes: a test case for predicting lifestyles and emergence of pathogens.</title>
        <authorList>
            <person name="Haridas S."/>
            <person name="Albert R."/>
            <person name="Binder M."/>
            <person name="Bloem J."/>
            <person name="Labutti K."/>
            <person name="Salamov A."/>
            <person name="Andreopoulos B."/>
            <person name="Baker S."/>
            <person name="Barry K."/>
            <person name="Bills G."/>
            <person name="Bluhm B."/>
            <person name="Cannon C."/>
            <person name="Castanera R."/>
            <person name="Culley D."/>
            <person name="Daum C."/>
            <person name="Ezra D."/>
            <person name="Gonzalez J."/>
            <person name="Henrissat B."/>
            <person name="Kuo A."/>
            <person name="Liang C."/>
            <person name="Lipzen A."/>
            <person name="Lutzoni F."/>
            <person name="Magnuson J."/>
            <person name="Mondo S."/>
            <person name="Nolan M."/>
            <person name="Ohm R."/>
            <person name="Pangilinan J."/>
            <person name="Park H.-J."/>
            <person name="Ramirez L."/>
            <person name="Alfaro M."/>
            <person name="Sun H."/>
            <person name="Tritt A."/>
            <person name="Yoshinaga Y."/>
            <person name="Zwiers L.-H."/>
            <person name="Turgeon B."/>
            <person name="Goodwin S."/>
            <person name="Spatafora J."/>
            <person name="Crous P."/>
            <person name="Grigoriev I."/>
        </authorList>
    </citation>
    <scope>NUCLEOTIDE SEQUENCE</scope>
    <source>
        <strain evidence="1">CBS 269.34</strain>
    </source>
</reference>
<protein>
    <submittedName>
        <fullName evidence="1">Uncharacterized protein</fullName>
    </submittedName>
</protein>
<gene>
    <name evidence="1" type="ORF">BU16DRAFT_330678</name>
</gene>
<accession>A0A6A6R156</accession>
<evidence type="ECO:0000313" key="1">
    <source>
        <dbReference type="EMBL" id="KAF2497964.1"/>
    </source>
</evidence>
<proteinExistence type="predicted"/>
<name>A0A6A6R156_9PEZI</name>
<sequence length="91" mass="9812">MGLCPAPDETPLPRASALLLRASRSSSRRRCSAASNIFCCWARCCCLRSVAGLAVIWDSGLDLGCLKWSRMERYPIVSAALLGNPKQGQLG</sequence>
<keyword evidence="2" id="KW-1185">Reference proteome</keyword>